<dbReference type="InterPro" id="IPR005790">
    <property type="entry name" value="DNA_polIII_delta"/>
</dbReference>
<dbReference type="GO" id="GO:0006261">
    <property type="term" value="P:DNA-templated DNA replication"/>
    <property type="evidence" value="ECO:0007669"/>
    <property type="project" value="TreeGrafter"/>
</dbReference>
<keyword evidence="4" id="KW-0239">DNA-directed DNA polymerase</keyword>
<dbReference type="NCBIfam" id="TIGR01128">
    <property type="entry name" value="holA"/>
    <property type="match status" value="1"/>
</dbReference>
<dbReference type="KEGG" id="mbry:B1812_10540"/>
<dbReference type="PANTHER" id="PTHR34388:SF1">
    <property type="entry name" value="DNA POLYMERASE III SUBUNIT DELTA"/>
    <property type="match status" value="1"/>
</dbReference>
<evidence type="ECO:0000313" key="5">
    <source>
        <dbReference type="EMBL" id="ARN81437.1"/>
    </source>
</evidence>
<dbReference type="InterPro" id="IPR027417">
    <property type="entry name" value="P-loop_NTPase"/>
</dbReference>
<dbReference type="GO" id="GO:0003887">
    <property type="term" value="F:DNA-directed DNA polymerase activity"/>
    <property type="evidence" value="ECO:0007669"/>
    <property type="project" value="UniProtKB-KW"/>
</dbReference>
<evidence type="ECO:0000256" key="1">
    <source>
        <dbReference type="ARBA" id="ARBA00022679"/>
    </source>
</evidence>
<dbReference type="GO" id="GO:0009360">
    <property type="term" value="C:DNA polymerase III complex"/>
    <property type="evidence" value="ECO:0007669"/>
    <property type="project" value="TreeGrafter"/>
</dbReference>
<dbReference type="Proteomes" id="UP000193978">
    <property type="component" value="Chromosome"/>
</dbReference>
<dbReference type="SUPFAM" id="SSF52540">
    <property type="entry name" value="P-loop containing nucleoside triphosphate hydrolases"/>
    <property type="match status" value="1"/>
</dbReference>
<accession>A0A1W6MV48</accession>
<keyword evidence="1" id="KW-0808">Transferase</keyword>
<dbReference type="RefSeq" id="WP_085771546.1">
    <property type="nucleotide sequence ID" value="NZ_AP027149.1"/>
</dbReference>
<evidence type="ECO:0000256" key="4">
    <source>
        <dbReference type="ARBA" id="ARBA00022932"/>
    </source>
</evidence>
<keyword evidence="6" id="KW-1185">Reference proteome</keyword>
<evidence type="ECO:0000256" key="2">
    <source>
        <dbReference type="ARBA" id="ARBA00022695"/>
    </source>
</evidence>
<keyword evidence="3" id="KW-0235">DNA replication</keyword>
<dbReference type="PANTHER" id="PTHR34388">
    <property type="entry name" value="DNA POLYMERASE III SUBUNIT DELTA"/>
    <property type="match status" value="1"/>
</dbReference>
<dbReference type="STRING" id="655015.B1812_10540"/>
<protein>
    <submittedName>
        <fullName evidence="5">DNA polymerase III subunit delta</fullName>
    </submittedName>
</protein>
<sequence>MVAIRKNDVERFVAAPPENIFLFLLHGADAGLVRESALRLVDRRVDDRHDPFQFVELSGDAVATDPLTLVDEANTAPLFGGRRALLVEASAKSFVPAIEMLLRAPPVGCSVIVTAGALRRDAPLRKLIEGSKLGAALDCAPDSDADVAALIEKSLAEASLAIAPEARALLQAALGEDRLMSRAELQKLVLYMHGRGRIEAADVAEIVAHASSIATDAATLEAFSGDMSAAGAELDDALTKGADATQLISGALRYALSLHRGRVAGGVMAVKRGGFFSVPDRIIDAHLKRWSLDRLLETIERLRAAQTRARAHAELAEIEAARAFMHVARAASKA</sequence>
<dbReference type="OrthoDB" id="9804983at2"/>
<proteinExistence type="predicted"/>
<evidence type="ECO:0000256" key="3">
    <source>
        <dbReference type="ARBA" id="ARBA00022705"/>
    </source>
</evidence>
<reference evidence="5 6" key="1">
    <citation type="submission" date="2017-02" db="EMBL/GenBank/DDBJ databases">
        <authorList>
            <person name="Peterson S.W."/>
        </authorList>
    </citation>
    <scope>NUCLEOTIDE SEQUENCE [LARGE SCALE GENOMIC DNA]</scope>
    <source>
        <strain evidence="5 6">S285</strain>
    </source>
</reference>
<dbReference type="EMBL" id="CP019948">
    <property type="protein sequence ID" value="ARN81437.1"/>
    <property type="molecule type" value="Genomic_DNA"/>
</dbReference>
<keyword evidence="2" id="KW-0548">Nucleotidyltransferase</keyword>
<organism evidence="5 6">
    <name type="scientific">Methylocystis bryophila</name>
    <dbReference type="NCBI Taxonomy" id="655015"/>
    <lineage>
        <taxon>Bacteria</taxon>
        <taxon>Pseudomonadati</taxon>
        <taxon>Pseudomonadota</taxon>
        <taxon>Alphaproteobacteria</taxon>
        <taxon>Hyphomicrobiales</taxon>
        <taxon>Methylocystaceae</taxon>
        <taxon>Methylocystis</taxon>
    </lineage>
</organism>
<dbReference type="AlphaFoldDB" id="A0A1W6MV48"/>
<evidence type="ECO:0000313" key="6">
    <source>
        <dbReference type="Proteomes" id="UP000193978"/>
    </source>
</evidence>
<name>A0A1W6MV48_9HYPH</name>
<gene>
    <name evidence="5" type="ORF">B1812_10540</name>
</gene>
<dbReference type="GO" id="GO:0003677">
    <property type="term" value="F:DNA binding"/>
    <property type="evidence" value="ECO:0007669"/>
    <property type="project" value="InterPro"/>
</dbReference>
<dbReference type="Gene3D" id="3.40.50.300">
    <property type="entry name" value="P-loop containing nucleotide triphosphate hydrolases"/>
    <property type="match status" value="1"/>
</dbReference>
<dbReference type="Gene3D" id="1.10.8.60">
    <property type="match status" value="1"/>
</dbReference>